<sequence>MRLASIIIGTLATLATAAPTLTSPANDSPMDMLATLMERDIIQCPCYPNCGCRTGSYCFCNGASQYGPNAAPCTSSATCGCSGTGYWGQCDVSV</sequence>
<dbReference type="EMBL" id="KB445550">
    <property type="protein sequence ID" value="EMD00782.1"/>
    <property type="molecule type" value="Genomic_DNA"/>
</dbReference>
<keyword evidence="3" id="KW-1185">Reference proteome</keyword>
<reference evidence="2 3" key="1">
    <citation type="journal article" date="2012" name="PLoS Pathog.">
        <title>Diverse lifestyles and strategies of plant pathogenesis encoded in the genomes of eighteen Dothideomycetes fungi.</title>
        <authorList>
            <person name="Ohm R.A."/>
            <person name="Feau N."/>
            <person name="Henrissat B."/>
            <person name="Schoch C.L."/>
            <person name="Horwitz B.A."/>
            <person name="Barry K.W."/>
            <person name="Condon B.J."/>
            <person name="Copeland A.C."/>
            <person name="Dhillon B."/>
            <person name="Glaser F."/>
            <person name="Hesse C.N."/>
            <person name="Kosti I."/>
            <person name="LaButti K."/>
            <person name="Lindquist E.A."/>
            <person name="Lucas S."/>
            <person name="Salamov A.A."/>
            <person name="Bradshaw R.E."/>
            <person name="Ciuffetti L."/>
            <person name="Hamelin R.C."/>
            <person name="Kema G.H.J."/>
            <person name="Lawrence C."/>
            <person name="Scott J.A."/>
            <person name="Spatafora J.W."/>
            <person name="Turgeon B.G."/>
            <person name="de Wit P.J.G.M."/>
            <person name="Zhong S."/>
            <person name="Goodwin S.B."/>
            <person name="Grigoriev I.V."/>
        </authorList>
    </citation>
    <scope>NUCLEOTIDE SEQUENCE [LARGE SCALE GENOMIC DNA]</scope>
    <source>
        <strain evidence="2 3">UAMH 10762</strain>
    </source>
</reference>
<evidence type="ECO:0000313" key="3">
    <source>
        <dbReference type="Proteomes" id="UP000011761"/>
    </source>
</evidence>
<protein>
    <recommendedName>
        <fullName evidence="4">Carbohydrate-binding module family 18 protein</fullName>
    </recommendedName>
</protein>
<gene>
    <name evidence="2" type="ORF">BAUCODRAFT_183003</name>
</gene>
<dbReference type="Proteomes" id="UP000011761">
    <property type="component" value="Unassembled WGS sequence"/>
</dbReference>
<dbReference type="OMA" id="ANDSPMD"/>
<name>M2MV06_BAUPA</name>
<dbReference type="eggNOG" id="ENOG502TFMU">
    <property type="taxonomic scope" value="Eukaryota"/>
</dbReference>
<dbReference type="RefSeq" id="XP_007671966.1">
    <property type="nucleotide sequence ID" value="XM_007673776.1"/>
</dbReference>
<evidence type="ECO:0000313" key="2">
    <source>
        <dbReference type="EMBL" id="EMD00782.1"/>
    </source>
</evidence>
<evidence type="ECO:0000256" key="1">
    <source>
        <dbReference type="SAM" id="SignalP"/>
    </source>
</evidence>
<keyword evidence="1" id="KW-0732">Signal</keyword>
<dbReference type="OrthoDB" id="5403266at2759"/>
<dbReference type="GeneID" id="19109519"/>
<accession>M2MV06</accession>
<dbReference type="KEGG" id="bcom:BAUCODRAFT_183003"/>
<feature type="chain" id="PRO_5004021332" description="Carbohydrate-binding module family 18 protein" evidence="1">
    <location>
        <begin position="18"/>
        <end position="94"/>
    </location>
</feature>
<dbReference type="AlphaFoldDB" id="M2MV06"/>
<evidence type="ECO:0008006" key="4">
    <source>
        <dbReference type="Google" id="ProtNLM"/>
    </source>
</evidence>
<organism evidence="2 3">
    <name type="scientific">Baudoinia panamericana (strain UAMH 10762)</name>
    <name type="common">Angels' share fungus</name>
    <name type="synonym">Baudoinia compniacensis (strain UAMH 10762)</name>
    <dbReference type="NCBI Taxonomy" id="717646"/>
    <lineage>
        <taxon>Eukaryota</taxon>
        <taxon>Fungi</taxon>
        <taxon>Dikarya</taxon>
        <taxon>Ascomycota</taxon>
        <taxon>Pezizomycotina</taxon>
        <taxon>Dothideomycetes</taxon>
        <taxon>Dothideomycetidae</taxon>
        <taxon>Mycosphaerellales</taxon>
        <taxon>Teratosphaeriaceae</taxon>
        <taxon>Baudoinia</taxon>
    </lineage>
</organism>
<feature type="signal peptide" evidence="1">
    <location>
        <begin position="1"/>
        <end position="17"/>
    </location>
</feature>
<dbReference type="HOGENOM" id="CLU_2483265_0_0_1"/>
<proteinExistence type="predicted"/>